<keyword evidence="5 7" id="KW-0234">DNA repair</keyword>
<dbReference type="GO" id="GO:0006281">
    <property type="term" value="P:DNA repair"/>
    <property type="evidence" value="ECO:0007669"/>
    <property type="project" value="UniProtKB-UniRule"/>
</dbReference>
<dbReference type="EMBL" id="LJIG01022505">
    <property type="protein sequence ID" value="KRT80220.1"/>
    <property type="molecule type" value="Genomic_DNA"/>
</dbReference>
<dbReference type="Proteomes" id="UP000051574">
    <property type="component" value="Unassembled WGS sequence"/>
</dbReference>
<evidence type="ECO:0000256" key="5">
    <source>
        <dbReference type="ARBA" id="ARBA00023204"/>
    </source>
</evidence>
<accession>A0A0T6AYN6</accession>
<proteinExistence type="inferred from homology"/>
<keyword evidence="6 7" id="KW-0539">Nucleus</keyword>
<comment type="subcellular location">
    <subcellularLocation>
        <location evidence="1 7">Nucleus</location>
    </subcellularLocation>
</comment>
<dbReference type="GO" id="GO:0005634">
    <property type="term" value="C:nucleus"/>
    <property type="evidence" value="ECO:0007669"/>
    <property type="project" value="UniProtKB-SubCell"/>
</dbReference>
<dbReference type="Pfam" id="PF08743">
    <property type="entry name" value="Nse4_C"/>
    <property type="match status" value="1"/>
</dbReference>
<dbReference type="PANTHER" id="PTHR16140">
    <property type="entry name" value="NON-STRUCTURAL MAINTENANCE OF CHROMOSOMES ELEMENT 4"/>
    <property type="match status" value="1"/>
</dbReference>
<gene>
    <name evidence="9" type="ORF">AMK59_8065</name>
</gene>
<dbReference type="OrthoDB" id="2133758at2759"/>
<sequence>MEDQENNNVINRNNPHERKLIYRDLLNQIEDIQESNDVSIHAIKKIKAVVSEANLLNDQCDIRERLIFPEEILLDSLVLSEASDLLVKCTKAVDALVSYEPLDFAAKIADSIKTGETIEQLDFVKLLDDAREIIPNVIECSFLYGTYDFTKLREPKEKKEKVKQTQVQANKKELIAVRNIAKDGENDDSVVFLHKILQTEYTKNNNNPLKYYDFVIDTNSYPATIENMFHLSFLIRDGKAKLEIDENNIPIIRPTPRKELKSFRKDDGTNTQMITSIDMDEWNRLKSREGYVQKH</sequence>
<protein>
    <recommendedName>
        <fullName evidence="7">Non-structural maintenance of chromosomes element 4</fullName>
    </recommendedName>
</protein>
<evidence type="ECO:0000313" key="9">
    <source>
        <dbReference type="EMBL" id="KRT80220.1"/>
    </source>
</evidence>
<dbReference type="PANTHER" id="PTHR16140:SF0">
    <property type="entry name" value="NON-STRUCTURAL MAINTENANCE OF CHROMOSOMES ELEMENT 4"/>
    <property type="match status" value="1"/>
</dbReference>
<dbReference type="InterPro" id="IPR014854">
    <property type="entry name" value="Nse4_C"/>
</dbReference>
<dbReference type="GO" id="GO:0006310">
    <property type="term" value="P:DNA recombination"/>
    <property type="evidence" value="ECO:0007669"/>
    <property type="project" value="UniProtKB-UniRule"/>
</dbReference>
<dbReference type="GO" id="GO:0030915">
    <property type="term" value="C:Smc5-Smc6 complex"/>
    <property type="evidence" value="ECO:0007669"/>
    <property type="project" value="UniProtKB-UniRule"/>
</dbReference>
<evidence type="ECO:0000256" key="2">
    <source>
        <dbReference type="ARBA" id="ARBA00008997"/>
    </source>
</evidence>
<dbReference type="AlphaFoldDB" id="A0A0T6AYN6"/>
<evidence type="ECO:0000256" key="7">
    <source>
        <dbReference type="RuleBase" id="RU365071"/>
    </source>
</evidence>
<comment type="caution">
    <text evidence="9">The sequence shown here is derived from an EMBL/GenBank/DDBJ whole genome shotgun (WGS) entry which is preliminary data.</text>
</comment>
<evidence type="ECO:0000313" key="10">
    <source>
        <dbReference type="Proteomes" id="UP000051574"/>
    </source>
</evidence>
<feature type="non-terminal residue" evidence="9">
    <location>
        <position position="295"/>
    </location>
</feature>
<evidence type="ECO:0000256" key="1">
    <source>
        <dbReference type="ARBA" id="ARBA00004123"/>
    </source>
</evidence>
<evidence type="ECO:0000256" key="6">
    <source>
        <dbReference type="ARBA" id="ARBA00023242"/>
    </source>
</evidence>
<evidence type="ECO:0000256" key="4">
    <source>
        <dbReference type="ARBA" id="ARBA00023172"/>
    </source>
</evidence>
<name>A0A0T6AYN6_9SCAR</name>
<organism evidence="9 10">
    <name type="scientific">Oryctes borbonicus</name>
    <dbReference type="NCBI Taxonomy" id="1629725"/>
    <lineage>
        <taxon>Eukaryota</taxon>
        <taxon>Metazoa</taxon>
        <taxon>Ecdysozoa</taxon>
        <taxon>Arthropoda</taxon>
        <taxon>Hexapoda</taxon>
        <taxon>Insecta</taxon>
        <taxon>Pterygota</taxon>
        <taxon>Neoptera</taxon>
        <taxon>Endopterygota</taxon>
        <taxon>Coleoptera</taxon>
        <taxon>Polyphaga</taxon>
        <taxon>Scarabaeiformia</taxon>
        <taxon>Scarabaeidae</taxon>
        <taxon>Dynastinae</taxon>
        <taxon>Oryctes</taxon>
    </lineage>
</organism>
<comment type="subunit">
    <text evidence="7">Component of the SMC5-SMC6 complex.</text>
</comment>
<comment type="similarity">
    <text evidence="2 7">Belongs to the NSE4 family.</text>
</comment>
<dbReference type="InterPro" id="IPR027786">
    <property type="entry name" value="Nse4/EID"/>
</dbReference>
<comment type="function">
    <text evidence="7">Component of the SMC5-SMC6 complex, that promotes sister chromatid alignment after DNA damage and facilitates double-stranded DNA breaks (DSBs) repair via homologous recombination between sister chromatids.</text>
</comment>
<reference evidence="9 10" key="1">
    <citation type="submission" date="2015-09" db="EMBL/GenBank/DDBJ databases">
        <title>Draft genome of the scarab beetle Oryctes borbonicus.</title>
        <authorList>
            <person name="Meyer J.M."/>
            <person name="Markov G.V."/>
            <person name="Baskaran P."/>
            <person name="Herrmann M."/>
            <person name="Sommer R.J."/>
            <person name="Roedelsperger C."/>
        </authorList>
    </citation>
    <scope>NUCLEOTIDE SEQUENCE [LARGE SCALE GENOMIC DNA]</scope>
    <source>
        <strain evidence="9">OB123</strain>
        <tissue evidence="9">Whole animal</tissue>
    </source>
</reference>
<evidence type="ECO:0000259" key="8">
    <source>
        <dbReference type="Pfam" id="PF08743"/>
    </source>
</evidence>
<evidence type="ECO:0000256" key="3">
    <source>
        <dbReference type="ARBA" id="ARBA00022763"/>
    </source>
</evidence>
<keyword evidence="3 7" id="KW-0227">DNA damage</keyword>
<keyword evidence="4 7" id="KW-0233">DNA recombination</keyword>
<feature type="domain" description="Non-structural maintenance of chromosome element 4 C-terminal" evidence="8">
    <location>
        <begin position="209"/>
        <end position="287"/>
    </location>
</feature>
<keyword evidence="10" id="KW-1185">Reference proteome</keyword>